<evidence type="ECO:0000313" key="1">
    <source>
        <dbReference type="EMBL" id="KKL08482.1"/>
    </source>
</evidence>
<comment type="caution">
    <text evidence="1">The sequence shown here is derived from an EMBL/GenBank/DDBJ whole genome shotgun (WGS) entry which is preliminary data.</text>
</comment>
<name>A0A0F9B3X4_9ZZZZ</name>
<dbReference type="AlphaFoldDB" id="A0A0F9B3X4"/>
<organism evidence="1">
    <name type="scientific">marine sediment metagenome</name>
    <dbReference type="NCBI Taxonomy" id="412755"/>
    <lineage>
        <taxon>unclassified sequences</taxon>
        <taxon>metagenomes</taxon>
        <taxon>ecological metagenomes</taxon>
    </lineage>
</organism>
<reference evidence="1" key="1">
    <citation type="journal article" date="2015" name="Nature">
        <title>Complex archaea that bridge the gap between prokaryotes and eukaryotes.</title>
        <authorList>
            <person name="Spang A."/>
            <person name="Saw J.H."/>
            <person name="Jorgensen S.L."/>
            <person name="Zaremba-Niedzwiedzka K."/>
            <person name="Martijn J."/>
            <person name="Lind A.E."/>
            <person name="van Eijk R."/>
            <person name="Schleper C."/>
            <person name="Guy L."/>
            <person name="Ettema T.J."/>
        </authorList>
    </citation>
    <scope>NUCLEOTIDE SEQUENCE</scope>
</reference>
<protein>
    <submittedName>
        <fullName evidence="1">Uncharacterized protein</fullName>
    </submittedName>
</protein>
<accession>A0A0F9B3X4</accession>
<gene>
    <name evidence="1" type="ORF">LCGC14_2575410</name>
</gene>
<sequence length="56" mass="6185">MVTLKLYEEAIEKGELCVCGGEIDILGVIQKNPDIWSGRCFVCGVKYTIVSCQSMN</sequence>
<dbReference type="EMBL" id="LAZR01042860">
    <property type="protein sequence ID" value="KKL08482.1"/>
    <property type="molecule type" value="Genomic_DNA"/>
</dbReference>
<proteinExistence type="predicted"/>